<dbReference type="Pfam" id="PF25342">
    <property type="entry name" value="GT_PLOD"/>
    <property type="match status" value="1"/>
</dbReference>
<feature type="domain" description="PLOD1-3-like GT" evidence="2">
    <location>
        <begin position="416"/>
        <end position="640"/>
    </location>
</feature>
<evidence type="ECO:0000313" key="3">
    <source>
        <dbReference type="EMBL" id="KAK9804763.1"/>
    </source>
</evidence>
<feature type="region of interest" description="Disordered" evidence="1">
    <location>
        <begin position="1"/>
        <end position="20"/>
    </location>
</feature>
<dbReference type="AlphaFoldDB" id="A0AAW1P8U1"/>
<evidence type="ECO:0000259" key="2">
    <source>
        <dbReference type="Pfam" id="PF25342"/>
    </source>
</evidence>
<keyword evidence="4" id="KW-1185">Reference proteome</keyword>
<comment type="caution">
    <text evidence="3">The sequence shown here is derived from an EMBL/GenBank/DDBJ whole genome shotgun (WGS) entry which is preliminary data.</text>
</comment>
<protein>
    <recommendedName>
        <fullName evidence="2">PLOD1-3-like GT domain-containing protein</fullName>
    </recommendedName>
</protein>
<evidence type="ECO:0000313" key="4">
    <source>
        <dbReference type="Proteomes" id="UP001489004"/>
    </source>
</evidence>
<reference evidence="3 4" key="1">
    <citation type="journal article" date="2024" name="Nat. Commun.">
        <title>Phylogenomics reveals the evolutionary origins of lichenization in chlorophyte algae.</title>
        <authorList>
            <person name="Puginier C."/>
            <person name="Libourel C."/>
            <person name="Otte J."/>
            <person name="Skaloud P."/>
            <person name="Haon M."/>
            <person name="Grisel S."/>
            <person name="Petersen M."/>
            <person name="Berrin J.G."/>
            <person name="Delaux P.M."/>
            <person name="Dal Grande F."/>
            <person name="Keller J."/>
        </authorList>
    </citation>
    <scope>NUCLEOTIDE SEQUENCE [LARGE SCALE GENOMIC DNA]</scope>
    <source>
        <strain evidence="3 4">SAG 2043</strain>
    </source>
</reference>
<accession>A0AAW1P8U1</accession>
<feature type="compositionally biased region" description="Polar residues" evidence="1">
    <location>
        <begin position="7"/>
        <end position="18"/>
    </location>
</feature>
<organism evidence="3 4">
    <name type="scientific">[Myrmecia] bisecta</name>
    <dbReference type="NCBI Taxonomy" id="41462"/>
    <lineage>
        <taxon>Eukaryota</taxon>
        <taxon>Viridiplantae</taxon>
        <taxon>Chlorophyta</taxon>
        <taxon>core chlorophytes</taxon>
        <taxon>Trebouxiophyceae</taxon>
        <taxon>Trebouxiales</taxon>
        <taxon>Trebouxiaceae</taxon>
        <taxon>Myrmecia</taxon>
    </lineage>
</organism>
<dbReference type="CDD" id="cd22997">
    <property type="entry name" value="GT_LH"/>
    <property type="match status" value="1"/>
</dbReference>
<name>A0AAW1P8U1_9CHLO</name>
<evidence type="ECO:0000256" key="1">
    <source>
        <dbReference type="SAM" id="MobiDB-lite"/>
    </source>
</evidence>
<dbReference type="EMBL" id="JALJOR010000017">
    <property type="protein sequence ID" value="KAK9804763.1"/>
    <property type="molecule type" value="Genomic_DNA"/>
</dbReference>
<dbReference type="InterPro" id="IPR057589">
    <property type="entry name" value="GT_PLOD"/>
</dbReference>
<dbReference type="Proteomes" id="UP001489004">
    <property type="component" value="Unassembled WGS sequence"/>
</dbReference>
<sequence>MEPAQDPHTNSHINTSNALPGAEPGATAVLLATGKIGGIRRFTSVDQIPAGYLSGPQARRLPVLIQGFERHGDFLLARVVHYPWMRRMLDRYRGLPPPTYGQGDQLGSIAVYLAGVAEITQQAFADLDAKLPRYSIHTLRLLALTEPHLGVFSMPRAEAPRLALPAMSQPAPSHAEAGNALVPQAAAAAEPSRMSQAPAIEEMLWGELYVATRRLPLSPLWWRRTDVCQLLLTRGQAVAMEGEDLDWLGIHYQRVIKLQEWEAEAKAAGAGMWAHYTMHARFSRRLRDTLDHVHRQATNMKVLHLDEQHARAHKTPGGRPPAAAGRTNEKDMTYAKQLEEYENAVMQKWLEEMPACLRSLLSARCGLMKHASFTLRASPLATRNGKLVAGALLFCLCLTAWQLATSGSASGAQRSHQLEVISVATSDRPSLQALNASSPFKFTALGLGKEWKGYRVKLFPLVPYLREKHPDDLVLIVDAFDVLFLPKCGRDLVKEFHKLKADIVFNAESNCWPDEWKREFYPRVLHGIPKMQFLNSGLYMGRVKHILYYLLKYFLEAGQWNAADFDDQRFWTDIYLASHFANRMMQTGEPTIRLDSTGTMFQILNPPNENNPWTWKHDLATDQVYTSDGPYTRPACVLHGPSHKVDFWEVMHKRLTTGGEVIYSAELLEAYNAEVKKKEEAAAANAAKLPKKGCTFNPFGRCV</sequence>
<gene>
    <name evidence="3" type="ORF">WJX72_003892</name>
</gene>
<proteinExistence type="predicted"/>